<comment type="catalytic activity">
    <reaction evidence="9">
        <text>prephenate + NAD(+) = 3-(4-hydroxyphenyl)pyruvate + CO2 + NADH</text>
        <dbReference type="Rhea" id="RHEA:13869"/>
        <dbReference type="ChEBI" id="CHEBI:16526"/>
        <dbReference type="ChEBI" id="CHEBI:29934"/>
        <dbReference type="ChEBI" id="CHEBI:36242"/>
        <dbReference type="ChEBI" id="CHEBI:57540"/>
        <dbReference type="ChEBI" id="CHEBI:57945"/>
        <dbReference type="EC" id="1.3.1.12"/>
    </reaction>
</comment>
<evidence type="ECO:0000313" key="11">
    <source>
        <dbReference type="EMBL" id="BBU69990.1"/>
    </source>
</evidence>
<keyword evidence="8" id="KW-0057">Aromatic amino acid biosynthesis</keyword>
<keyword evidence="6" id="KW-0560">Oxidoreductase</keyword>
<evidence type="ECO:0000256" key="2">
    <source>
        <dbReference type="ARBA" id="ARBA00007964"/>
    </source>
</evidence>
<accession>A0A7R6R375</accession>
<comment type="similarity">
    <text evidence="2">Belongs to the prephenate/arogenate dehydrogenase family.</text>
</comment>
<evidence type="ECO:0000256" key="9">
    <source>
        <dbReference type="ARBA" id="ARBA00049260"/>
    </source>
</evidence>
<keyword evidence="12" id="KW-1185">Reference proteome</keyword>
<dbReference type="AlphaFoldDB" id="A0A7R6R375"/>
<evidence type="ECO:0000256" key="4">
    <source>
        <dbReference type="ARBA" id="ARBA00022498"/>
    </source>
</evidence>
<dbReference type="GO" id="GO:0008977">
    <property type="term" value="F:prephenate dehydrogenase (NAD+) activity"/>
    <property type="evidence" value="ECO:0007669"/>
    <property type="project" value="UniProtKB-EC"/>
</dbReference>
<dbReference type="PANTHER" id="PTHR21363">
    <property type="entry name" value="PREPHENATE DEHYDROGENASE"/>
    <property type="match status" value="1"/>
</dbReference>
<dbReference type="GO" id="GO:0004665">
    <property type="term" value="F:prephenate dehydrogenase (NADP+) activity"/>
    <property type="evidence" value="ECO:0007669"/>
    <property type="project" value="InterPro"/>
</dbReference>
<proteinExistence type="inferred from homology"/>
<dbReference type="GO" id="GO:0070403">
    <property type="term" value="F:NAD+ binding"/>
    <property type="evidence" value="ECO:0007669"/>
    <property type="project" value="InterPro"/>
</dbReference>
<dbReference type="Pfam" id="PF20463">
    <property type="entry name" value="PDH_C"/>
    <property type="match status" value="1"/>
</dbReference>
<dbReference type="FunFam" id="1.10.3660.10:FF:000003">
    <property type="entry name" value="Prephenate dehydrogenase"/>
    <property type="match status" value="1"/>
</dbReference>
<reference evidence="12" key="1">
    <citation type="submission" date="2020-01" db="EMBL/GenBank/DDBJ databases">
        <title>Phosphoaccumulans saitamaens gen. nov., sp. nov., a polyphosphate accumulating bacterium isolated from surface river water.</title>
        <authorList>
            <person name="Watanabe K."/>
            <person name="Suda W."/>
        </authorList>
    </citation>
    <scope>NUCLEOTIDE SEQUENCE [LARGE SCALE GENOMIC DNA]</scope>
    <source>
        <strain evidence="12">ICHIAU1</strain>
    </source>
</reference>
<keyword evidence="5" id="KW-0028">Amino-acid biosynthesis</keyword>
<sequence>MHFGKVLIFGVGLIGASFARGLKAAKAADEIIGFGRTPKSLKAAYDLGIIDEVGINPGADVREADLILVATPVGQMPEIFQRIAPYLGAHTIVTDAGSTKGDVVEAARAAFGDKIGQFVPGHPIAGAETSGAAASRADLYQGRKVVLTPLLENAVEDIEKVKRAWELCGADVRILDAETHDRVFAAVSHLPHLLAYALVDEFARRPNADQLFDYAAAGFRDFTRIAASHPEMWRDISLANRTALLAELDRYGAALMRIRQALVNSDGEALASIYANARDARQNWSH</sequence>
<dbReference type="InterPro" id="IPR003099">
    <property type="entry name" value="Prephen_DH"/>
</dbReference>
<dbReference type="InterPro" id="IPR008927">
    <property type="entry name" value="6-PGluconate_DH-like_C_sf"/>
</dbReference>
<dbReference type="Proteomes" id="UP000463961">
    <property type="component" value="Chromosome"/>
</dbReference>
<evidence type="ECO:0000259" key="10">
    <source>
        <dbReference type="PROSITE" id="PS51176"/>
    </source>
</evidence>
<protein>
    <recommendedName>
        <fullName evidence="3">prephenate dehydrogenase</fullName>
        <ecNumber evidence="3">1.3.1.12</ecNumber>
    </recommendedName>
</protein>
<dbReference type="PROSITE" id="PS51176">
    <property type="entry name" value="PDH_ADH"/>
    <property type="match status" value="1"/>
</dbReference>
<comment type="pathway">
    <text evidence="1">Amino-acid biosynthesis; L-tyrosine biosynthesis; (4-hydroxyphenyl)pyruvate from prephenate (NAD(+) route): step 1/1.</text>
</comment>
<dbReference type="Pfam" id="PF02153">
    <property type="entry name" value="PDH_N"/>
    <property type="match status" value="1"/>
</dbReference>
<evidence type="ECO:0000256" key="3">
    <source>
        <dbReference type="ARBA" id="ARBA00012068"/>
    </source>
</evidence>
<gene>
    <name evidence="11" type="ORF">ICHIAU1_22730</name>
</gene>
<dbReference type="InterPro" id="IPR036291">
    <property type="entry name" value="NAD(P)-bd_dom_sf"/>
</dbReference>
<dbReference type="GO" id="GO:0006571">
    <property type="term" value="P:tyrosine biosynthetic process"/>
    <property type="evidence" value="ECO:0007669"/>
    <property type="project" value="UniProtKB-KW"/>
</dbReference>
<keyword evidence="4" id="KW-0827">Tyrosine biosynthesis</keyword>
<keyword evidence="7" id="KW-0520">NAD</keyword>
<organism evidence="11 12">
    <name type="scientific">Fluviibacter phosphoraccumulans</name>
    <dbReference type="NCBI Taxonomy" id="1751046"/>
    <lineage>
        <taxon>Bacteria</taxon>
        <taxon>Pseudomonadati</taxon>
        <taxon>Pseudomonadota</taxon>
        <taxon>Betaproteobacteria</taxon>
        <taxon>Rhodocyclales</taxon>
        <taxon>Fluviibacteraceae</taxon>
        <taxon>Fluviibacter</taxon>
    </lineage>
</organism>
<dbReference type="Gene3D" id="3.40.50.720">
    <property type="entry name" value="NAD(P)-binding Rossmann-like Domain"/>
    <property type="match status" value="1"/>
</dbReference>
<dbReference type="SUPFAM" id="SSF48179">
    <property type="entry name" value="6-phosphogluconate dehydrogenase C-terminal domain-like"/>
    <property type="match status" value="1"/>
</dbReference>
<feature type="domain" description="Prephenate/arogenate dehydrogenase" evidence="10">
    <location>
        <begin position="4"/>
        <end position="286"/>
    </location>
</feature>
<evidence type="ECO:0000313" key="12">
    <source>
        <dbReference type="Proteomes" id="UP000463961"/>
    </source>
</evidence>
<dbReference type="InterPro" id="IPR050812">
    <property type="entry name" value="Preph/Arog_dehydrog"/>
</dbReference>
<dbReference type="FunFam" id="3.40.50.720:FF:000208">
    <property type="entry name" value="Prephenate dehydrogenase"/>
    <property type="match status" value="1"/>
</dbReference>
<dbReference type="InterPro" id="IPR046825">
    <property type="entry name" value="PDH_C"/>
</dbReference>
<evidence type="ECO:0000256" key="5">
    <source>
        <dbReference type="ARBA" id="ARBA00022605"/>
    </source>
</evidence>
<dbReference type="PANTHER" id="PTHR21363:SF0">
    <property type="entry name" value="PREPHENATE DEHYDROGENASE [NADP(+)]"/>
    <property type="match status" value="1"/>
</dbReference>
<evidence type="ECO:0000256" key="7">
    <source>
        <dbReference type="ARBA" id="ARBA00023027"/>
    </source>
</evidence>
<dbReference type="OrthoDB" id="9809920at2"/>
<evidence type="ECO:0000256" key="6">
    <source>
        <dbReference type="ARBA" id="ARBA00023002"/>
    </source>
</evidence>
<dbReference type="SUPFAM" id="SSF51735">
    <property type="entry name" value="NAD(P)-binding Rossmann-fold domains"/>
    <property type="match status" value="1"/>
</dbReference>
<dbReference type="Gene3D" id="1.10.3660.10">
    <property type="entry name" value="6-phosphogluconate dehydrogenase C-terminal like domain"/>
    <property type="match status" value="1"/>
</dbReference>
<dbReference type="InterPro" id="IPR046826">
    <property type="entry name" value="PDH_N"/>
</dbReference>
<evidence type="ECO:0000256" key="1">
    <source>
        <dbReference type="ARBA" id="ARBA00005067"/>
    </source>
</evidence>
<evidence type="ECO:0000256" key="8">
    <source>
        <dbReference type="ARBA" id="ARBA00023141"/>
    </source>
</evidence>
<name>A0A7R6R375_9RHOO</name>
<dbReference type="EMBL" id="AP022345">
    <property type="protein sequence ID" value="BBU69990.1"/>
    <property type="molecule type" value="Genomic_DNA"/>
</dbReference>
<dbReference type="EC" id="1.3.1.12" evidence="3"/>
<dbReference type="RefSeq" id="WP_162049373.1">
    <property type="nucleotide sequence ID" value="NZ_AP022345.1"/>
</dbReference>